<evidence type="ECO:0000313" key="3">
    <source>
        <dbReference type="Proteomes" id="UP001362999"/>
    </source>
</evidence>
<feature type="region of interest" description="Disordered" evidence="1">
    <location>
        <begin position="277"/>
        <end position="328"/>
    </location>
</feature>
<reference evidence="2 3" key="1">
    <citation type="journal article" date="2024" name="J Genomics">
        <title>Draft genome sequencing and assembly of Favolaschia claudopus CIRM-BRFM 2984 isolated from oak limbs.</title>
        <authorList>
            <person name="Navarro D."/>
            <person name="Drula E."/>
            <person name="Chaduli D."/>
            <person name="Cazenave R."/>
            <person name="Ahrendt S."/>
            <person name="Wang J."/>
            <person name="Lipzen A."/>
            <person name="Daum C."/>
            <person name="Barry K."/>
            <person name="Grigoriev I.V."/>
            <person name="Favel A."/>
            <person name="Rosso M.N."/>
            <person name="Martin F."/>
        </authorList>
    </citation>
    <scope>NUCLEOTIDE SEQUENCE [LARGE SCALE GENOMIC DNA]</scope>
    <source>
        <strain evidence="2 3">CIRM-BRFM 2984</strain>
    </source>
</reference>
<organism evidence="2 3">
    <name type="scientific">Favolaschia claudopus</name>
    <dbReference type="NCBI Taxonomy" id="2862362"/>
    <lineage>
        <taxon>Eukaryota</taxon>
        <taxon>Fungi</taxon>
        <taxon>Dikarya</taxon>
        <taxon>Basidiomycota</taxon>
        <taxon>Agaricomycotina</taxon>
        <taxon>Agaricomycetes</taxon>
        <taxon>Agaricomycetidae</taxon>
        <taxon>Agaricales</taxon>
        <taxon>Marasmiineae</taxon>
        <taxon>Mycenaceae</taxon>
        <taxon>Favolaschia</taxon>
    </lineage>
</organism>
<protein>
    <submittedName>
        <fullName evidence="2">Uncharacterized protein</fullName>
    </submittedName>
</protein>
<name>A0AAW0ANQ3_9AGAR</name>
<accession>A0AAW0ANQ3</accession>
<comment type="caution">
    <text evidence="2">The sequence shown here is derived from an EMBL/GenBank/DDBJ whole genome shotgun (WGS) entry which is preliminary data.</text>
</comment>
<dbReference type="Proteomes" id="UP001362999">
    <property type="component" value="Unassembled WGS sequence"/>
</dbReference>
<evidence type="ECO:0000256" key="1">
    <source>
        <dbReference type="SAM" id="MobiDB-lite"/>
    </source>
</evidence>
<dbReference type="AlphaFoldDB" id="A0AAW0ANQ3"/>
<proteinExistence type="predicted"/>
<feature type="compositionally biased region" description="Basic and acidic residues" evidence="1">
    <location>
        <begin position="39"/>
        <end position="58"/>
    </location>
</feature>
<dbReference type="EMBL" id="JAWWNJ010000056">
    <property type="protein sequence ID" value="KAK7014630.1"/>
    <property type="molecule type" value="Genomic_DNA"/>
</dbReference>
<evidence type="ECO:0000313" key="2">
    <source>
        <dbReference type="EMBL" id="KAK7014630.1"/>
    </source>
</evidence>
<keyword evidence="3" id="KW-1185">Reference proteome</keyword>
<feature type="region of interest" description="Disordered" evidence="1">
    <location>
        <begin position="1"/>
        <end position="58"/>
    </location>
</feature>
<gene>
    <name evidence="2" type="ORF">R3P38DRAFT_2787462</name>
</gene>
<sequence>MRNHSRRSTSRGNRLPLATRSSRSSHMSFVQNPFAQPESHQDRSHARNGRRLDNARRERAVVGRLRSCGEGHAKRGVSVMRRSPCRIGRSAESGASSRRLCWVSEGCARRRNAIVERSPSKVWKRLQQTLRLKALDTDRLRRAAGDPELPQTATGWWFNDYSFHIEESRNGDTNGAQTSAYYIFVRPELIYSNRRISSPSFTNADAMDADIGGYGVTKSPNGVTPAAVQTALGATETGKVLMNKEEGPVPVIELFEAKTTRRDSQPRIARSENLYPPKREVLNASGGRRNTSRQRPPAAKPVAALGGQSPASEMVEGGRRSSRHGVRPAASCYVTPVDVVGGARAWPKQAVKCTRLARTSTQPVDER</sequence>
<feature type="compositionally biased region" description="Polar residues" evidence="1">
    <location>
        <begin position="19"/>
        <end position="34"/>
    </location>
</feature>